<dbReference type="InterPro" id="IPR001279">
    <property type="entry name" value="Metallo-B-lactamas"/>
</dbReference>
<dbReference type="VEuPathDB" id="ToxoDB:TGVAND_231150"/>
<comment type="caution">
    <text evidence="3">The sequence shown here is derived from an EMBL/GenBank/DDBJ whole genome shotgun (WGS) entry which is preliminary data.</text>
</comment>
<protein>
    <submittedName>
        <fullName evidence="3">Beta-lactamase superfamily domain protein</fullName>
    </submittedName>
</protein>
<reference evidence="3 4" key="1">
    <citation type="submission" date="2014-08" db="EMBL/GenBank/DDBJ databases">
        <authorList>
            <person name="Sibley D."/>
            <person name="Venepally P."/>
            <person name="Karamycheva S."/>
            <person name="Hadjithomas M."/>
            <person name="Khan A."/>
            <person name="Brunk B."/>
            <person name="Roos D."/>
            <person name="Caler E."/>
            <person name="Lorenzi H."/>
        </authorList>
    </citation>
    <scope>NUCLEOTIDE SEQUENCE [LARGE SCALE GENOMIC DNA]</scope>
    <source>
        <strain evidence="3 4">VAND</strain>
    </source>
</reference>
<accession>A0A086QEM7</accession>
<feature type="compositionally biased region" description="Basic and acidic residues" evidence="1">
    <location>
        <begin position="485"/>
        <end position="502"/>
    </location>
</feature>
<feature type="region of interest" description="Disordered" evidence="1">
    <location>
        <begin position="142"/>
        <end position="205"/>
    </location>
</feature>
<dbReference type="AlphaFoldDB" id="A0A086QEM7"/>
<reference evidence="3 4" key="2">
    <citation type="journal article" date="2015" name="Eukaryot. Cell">
        <title>Genetic mapping reveals that sinefungin resistance in Toxoplasma gondii is controlled by a putative amino acid transporter locus that can be used as a negative selectable marker.</title>
        <authorList>
            <person name="Behnke M.S."/>
            <person name="Khan A."/>
            <person name="Sibley L.D."/>
        </authorList>
    </citation>
    <scope>NUCLEOTIDE SEQUENCE [LARGE SCALE GENOMIC DNA]</scope>
    <source>
        <strain evidence="3 4">VAND</strain>
    </source>
</reference>
<dbReference type="Pfam" id="PF12706">
    <property type="entry name" value="Lactamase_B_2"/>
    <property type="match status" value="1"/>
</dbReference>
<feature type="compositionally biased region" description="Basic and acidic residues" evidence="1">
    <location>
        <begin position="142"/>
        <end position="181"/>
    </location>
</feature>
<dbReference type="Gene3D" id="3.60.15.10">
    <property type="entry name" value="Ribonuclease Z/Hydroxyacylglutathione hydrolase-like"/>
    <property type="match status" value="1"/>
</dbReference>
<evidence type="ECO:0000256" key="1">
    <source>
        <dbReference type="SAM" id="MobiDB-lite"/>
    </source>
</evidence>
<gene>
    <name evidence="3" type="ORF">TGVAND_231150</name>
</gene>
<dbReference type="SUPFAM" id="SSF56281">
    <property type="entry name" value="Metallo-hydrolase/oxidoreductase"/>
    <property type="match status" value="1"/>
</dbReference>
<dbReference type="PANTHER" id="PTHR15032:SF4">
    <property type="entry name" value="N-ACYL-PHOSPHATIDYLETHANOLAMINE-HYDROLYZING PHOSPHOLIPASE D"/>
    <property type="match status" value="1"/>
</dbReference>
<evidence type="ECO:0000313" key="3">
    <source>
        <dbReference type="EMBL" id="KFH11059.1"/>
    </source>
</evidence>
<dbReference type="GO" id="GO:0005737">
    <property type="term" value="C:cytoplasm"/>
    <property type="evidence" value="ECO:0007669"/>
    <property type="project" value="TreeGrafter"/>
</dbReference>
<feature type="region of interest" description="Disordered" evidence="1">
    <location>
        <begin position="623"/>
        <end position="647"/>
    </location>
</feature>
<proteinExistence type="predicted"/>
<feature type="compositionally biased region" description="Low complexity" evidence="1">
    <location>
        <begin position="183"/>
        <end position="205"/>
    </location>
</feature>
<evidence type="ECO:0000259" key="2">
    <source>
        <dbReference type="Pfam" id="PF12706"/>
    </source>
</evidence>
<feature type="region of interest" description="Disordered" evidence="1">
    <location>
        <begin position="485"/>
        <end position="528"/>
    </location>
</feature>
<dbReference type="InterPro" id="IPR036866">
    <property type="entry name" value="RibonucZ/Hydroxyglut_hydro"/>
</dbReference>
<dbReference type="Proteomes" id="UP000028840">
    <property type="component" value="Unassembled WGS sequence"/>
</dbReference>
<feature type="domain" description="Metallo-beta-lactamase" evidence="2">
    <location>
        <begin position="304"/>
        <end position="440"/>
    </location>
</feature>
<dbReference type="EMBL" id="AEYJ02000321">
    <property type="protein sequence ID" value="KFH11059.1"/>
    <property type="molecule type" value="Genomic_DNA"/>
</dbReference>
<feature type="region of interest" description="Disordered" evidence="1">
    <location>
        <begin position="251"/>
        <end position="282"/>
    </location>
</feature>
<dbReference type="PANTHER" id="PTHR15032">
    <property type="entry name" value="N-ACYL-PHOSPHATIDYLETHANOLAMINE-HYDROLYZING PHOSPHOLIPASE D"/>
    <property type="match status" value="1"/>
</dbReference>
<sequence length="662" mass="73368">MRRPCCPSLRRIAPRPPSPSSYSLSSPVGSSSVFSLPVSPRFSCLFSPSVCSLSSSVSPDVTRWLWSSSTSRTFSSSSSVSFLRRALRRFVLHFSPPAASPFPQPSLAEKRRFLRYRLLQYQQHAKQQKISWTLFEGHRSKGDRNARTRRVRGEEAEAEAEPRQTDAAKDATLRENVRENSEPLSRSLRGRNGSGSPSGLPSSSSFAASFSASFSSSFVDPRWRAPALWPARRLLPPPPPPPEYVFAKSETHTEGRVEAERGDKEGGRGQETGRDREEKTESALPLRVHAVGHGTFLLQCGGINVLTDPFFAAKAGPFGVLGLPRVSQPGISLESLPPIDVVLLSSVRFDAYDHAALRFLAKRDGSTFFVPNGVLARRYLSPRVFGNVYPMNWGDRVKFDENFLVFFCPAVHAAVGRYGVDWNVPGWGSFAVQWCAKERRGALVPSTKSVFFGGRSAYSRKMFDLIREGTRRDRETLRQEMETEAAFQREMERERRRRRGEEAVEEELVEEAAETEVGQRKGGGGEEGGDRFVFDLAILPVGGYEPREYMRRYQMSPEEAVEAHLRLESKLSLPSHFDVLPVGSEAFREAPSRLIAACNAKGVPVGGFTEHSDFDFSFKGSQKTDAGNGAGTAAQKATGYDKSSGEQGGFHILEPGAHFWVL</sequence>
<feature type="compositionally biased region" description="Acidic residues" evidence="1">
    <location>
        <begin position="503"/>
        <end position="514"/>
    </location>
</feature>
<feature type="compositionally biased region" description="Basic and acidic residues" evidence="1">
    <location>
        <begin position="251"/>
        <end position="281"/>
    </location>
</feature>
<organism evidence="3 4">
    <name type="scientific">Toxoplasma gondii VAND</name>
    <dbReference type="NCBI Taxonomy" id="933077"/>
    <lineage>
        <taxon>Eukaryota</taxon>
        <taxon>Sar</taxon>
        <taxon>Alveolata</taxon>
        <taxon>Apicomplexa</taxon>
        <taxon>Conoidasida</taxon>
        <taxon>Coccidia</taxon>
        <taxon>Eucoccidiorida</taxon>
        <taxon>Eimeriorina</taxon>
        <taxon>Sarcocystidae</taxon>
        <taxon>Toxoplasma</taxon>
    </lineage>
</organism>
<evidence type="ECO:0000313" key="4">
    <source>
        <dbReference type="Proteomes" id="UP000028840"/>
    </source>
</evidence>
<name>A0A086QEM7_TOXGO</name>
<dbReference type="OrthoDB" id="332863at2759"/>